<feature type="repeat" description="ANK" evidence="3">
    <location>
        <begin position="790"/>
        <end position="822"/>
    </location>
</feature>
<feature type="region of interest" description="Disordered" evidence="4">
    <location>
        <begin position="537"/>
        <end position="571"/>
    </location>
</feature>
<feature type="repeat" description="ANK" evidence="3">
    <location>
        <begin position="857"/>
        <end position="889"/>
    </location>
</feature>
<feature type="repeat" description="ANK" evidence="3">
    <location>
        <begin position="823"/>
        <end position="855"/>
    </location>
</feature>
<dbReference type="PROSITE" id="PS50297">
    <property type="entry name" value="ANK_REP_REGION"/>
    <property type="match status" value="8"/>
</dbReference>
<sequence>MKFKINSGYDKSQTLIKKLFPNKESIVINDQLTIEVKYGGLASYTPEYIKQTVKDAYGAWSENFYSQKSSHAGPVKLQLYALKNYDDYKAHIKELSGGKDHRELWGGGTVRAHEADGTIAKTFIVGDVNGLLCAKSKILMEKMSDAFLEYATGDLNAVPEILRTGMKLFMWSYDAAKKESTRDMHYTKEAYNKMQESGYDTPYKIASMSNDYRMSDCLVTFLQEKHPQFIKQLLTEMSFNGVQAISKFKHILNNSEIEKEFKQWMDVKSGNKIVADLVPDNEVITYSEHKLQINIKYDNKELSQEKISDIKDTIENSIKDFDSIFGINNSQPWHNIQNKVNVFVFNTKSDYENYLKELNVNYKGNSGLTLQGRGSETHVYFYLQDQFDDSCKTLKHELGHALTVINSYYGTGDILPKAMHEGVANYIASLEDGQHINDHGDKEALIAIRNKDLKPDEILRNNIMNDKGEYYHSDAEQVIKFLEDKHPDMIDNLLKSLSKSGTNRSQGNKLFEDFLAELKGYDQEFKQWVKAELSGLKHEHGVSSTQEDKAEQPVSEEKERSKRLLEEDKDEQKEVVMRSVIENMDNNSINEVEASSSVADAQHPLKIEEPNDQSINEEVKVKSKVESRKKRSIDEDKEEDAIGNVNEINEVTGATRLHSAASLGDLSKVATLVKHNAYIDTRDHNGQTPLHYTIQSGNTEVAKYLIDNGANLNIRDNYYHKTNTQYVYYKTPLHYAIESGNTEIAKYLVDRGANPNIQDAYSKAPLYSAIYSGNAEIVKYLLDHNADPNSKGFPLLAAIKLGHAEIVKSLVEHDADLSIKNTSAQTLLHYAIELKHTEIAKYLIDHGVGIDTRDISSGKSPLHFAMYMKNMEVVKYLIEHNADIDVQDSYGLTPLHLAVDLGSKGMIERLVENGANINVQDNDGWTPLVHAVRNGQLDTVKYPVKNGADINVVDKEGDTLLDHAVFCIKDAKLYKDVADSKKHGDDGFYYQELSKKAAIREETGEDMLKYLKKTIMQEDEPNNIDQMPADQPASGERNKRSLREDEEKQEETIVIDNVKSNQEDSLKIKVGEPIEMGKYKVELQVTYDDVRNFYDTIRGKHHDGSGYNYEQIMVLYNGIVKPASQHYDEPFTLAESYITDGHLFIKNQDFGILNDFNEMFYKNDEFM</sequence>
<feature type="repeat" description="ANK" evidence="3">
    <location>
        <begin position="923"/>
        <end position="955"/>
    </location>
</feature>
<reference evidence="5" key="1">
    <citation type="submission" date="2024-06" db="EMBL/GenBank/DDBJ databases">
        <authorList>
            <person name="Dussert Y."/>
            <person name="Peccoud J."/>
            <person name="Pigeault R."/>
        </authorList>
    </citation>
    <scope>NUCLEOTIDE SEQUENCE</scope>
    <source>
        <strain evidence="5">WArc</strain>
    </source>
</reference>
<dbReference type="SMART" id="SM00248">
    <property type="entry name" value="ANK"/>
    <property type="match status" value="9"/>
</dbReference>
<dbReference type="InterPro" id="IPR002169">
    <property type="entry name" value="Peptidase_M9A/M9B"/>
</dbReference>
<proteinExistence type="predicted"/>
<dbReference type="GO" id="GO:0008270">
    <property type="term" value="F:zinc ion binding"/>
    <property type="evidence" value="ECO:0007669"/>
    <property type="project" value="InterPro"/>
</dbReference>
<dbReference type="AlphaFoldDB" id="A0AAU7Q1W1"/>
<keyword evidence="1" id="KW-0677">Repeat</keyword>
<dbReference type="Gene3D" id="1.25.40.20">
    <property type="entry name" value="Ankyrin repeat-containing domain"/>
    <property type="match status" value="3"/>
</dbReference>
<dbReference type="PROSITE" id="PS50088">
    <property type="entry name" value="ANK_REPEAT"/>
    <property type="match status" value="9"/>
</dbReference>
<evidence type="ECO:0000256" key="3">
    <source>
        <dbReference type="PROSITE-ProRule" id="PRU00023"/>
    </source>
</evidence>
<dbReference type="GO" id="GO:0006508">
    <property type="term" value="P:proteolysis"/>
    <property type="evidence" value="ECO:0007669"/>
    <property type="project" value="InterPro"/>
</dbReference>
<dbReference type="EMBL" id="CP157942">
    <property type="protein sequence ID" value="XBS66974.1"/>
    <property type="molecule type" value="Genomic_DNA"/>
</dbReference>
<dbReference type="PANTHER" id="PTHR24171">
    <property type="entry name" value="ANKYRIN REPEAT DOMAIN-CONTAINING PROTEIN 39-RELATED"/>
    <property type="match status" value="1"/>
</dbReference>
<dbReference type="GO" id="GO:0005576">
    <property type="term" value="C:extracellular region"/>
    <property type="evidence" value="ECO:0007669"/>
    <property type="project" value="InterPro"/>
</dbReference>
<dbReference type="Pfam" id="PF12796">
    <property type="entry name" value="Ank_2"/>
    <property type="match status" value="4"/>
</dbReference>
<feature type="repeat" description="ANK" evidence="3">
    <location>
        <begin position="890"/>
        <end position="922"/>
    </location>
</feature>
<dbReference type="InterPro" id="IPR036770">
    <property type="entry name" value="Ankyrin_rpt-contain_sf"/>
</dbReference>
<feature type="repeat" description="ANK" evidence="3">
    <location>
        <begin position="761"/>
        <end position="793"/>
    </location>
</feature>
<dbReference type="Pfam" id="PF01752">
    <property type="entry name" value="Peptidase_M9"/>
    <property type="match status" value="1"/>
</dbReference>
<feature type="repeat" description="ANK" evidence="3">
    <location>
        <begin position="728"/>
        <end position="760"/>
    </location>
</feature>
<name>A0AAU7Q1W1_9RICK</name>
<evidence type="ECO:0000256" key="4">
    <source>
        <dbReference type="SAM" id="MobiDB-lite"/>
    </source>
</evidence>
<organism evidence="5">
    <name type="scientific">Wolbachia endosymbiont of Armadillidium arcangelii</name>
    <dbReference type="NCBI Taxonomy" id="3158571"/>
    <lineage>
        <taxon>Bacteria</taxon>
        <taxon>Pseudomonadati</taxon>
        <taxon>Pseudomonadota</taxon>
        <taxon>Alphaproteobacteria</taxon>
        <taxon>Rickettsiales</taxon>
        <taxon>Anaplasmataceae</taxon>
        <taxon>Wolbachieae</taxon>
        <taxon>Wolbachia</taxon>
    </lineage>
</organism>
<dbReference type="Gene3D" id="1.10.390.20">
    <property type="match status" value="2"/>
</dbReference>
<dbReference type="RefSeq" id="WP_349967466.1">
    <property type="nucleotide sequence ID" value="NZ_CP157942.1"/>
</dbReference>
<feature type="repeat" description="ANK" evidence="3">
    <location>
        <begin position="685"/>
        <end position="717"/>
    </location>
</feature>
<feature type="compositionally biased region" description="Basic and acidic residues" evidence="4">
    <location>
        <begin position="1036"/>
        <end position="1046"/>
    </location>
</feature>
<dbReference type="PRINTS" id="PR01415">
    <property type="entry name" value="ANKYRIN"/>
</dbReference>
<gene>
    <name evidence="5" type="ORF">ABLO99_07410</name>
</gene>
<protein>
    <submittedName>
        <fullName evidence="5">Ankyrin repeat domain-containing protein</fullName>
    </submittedName>
</protein>
<dbReference type="GO" id="GO:0004222">
    <property type="term" value="F:metalloendopeptidase activity"/>
    <property type="evidence" value="ECO:0007669"/>
    <property type="project" value="InterPro"/>
</dbReference>
<dbReference type="InterPro" id="IPR002110">
    <property type="entry name" value="Ankyrin_rpt"/>
</dbReference>
<evidence type="ECO:0000256" key="1">
    <source>
        <dbReference type="ARBA" id="ARBA00022737"/>
    </source>
</evidence>
<feature type="repeat" description="ANK" evidence="3">
    <location>
        <begin position="652"/>
        <end position="684"/>
    </location>
</feature>
<dbReference type="Pfam" id="PF00023">
    <property type="entry name" value="Ank"/>
    <property type="match status" value="1"/>
</dbReference>
<feature type="region of interest" description="Disordered" evidence="4">
    <location>
        <begin position="1018"/>
        <end position="1050"/>
    </location>
</feature>
<dbReference type="Gene3D" id="3.40.30.160">
    <property type="entry name" value="Collagenase ColT, N-terminal domain"/>
    <property type="match status" value="1"/>
</dbReference>
<evidence type="ECO:0000313" key="5">
    <source>
        <dbReference type="EMBL" id="XBS66974.1"/>
    </source>
</evidence>
<evidence type="ECO:0000256" key="2">
    <source>
        <dbReference type="ARBA" id="ARBA00023043"/>
    </source>
</evidence>
<keyword evidence="2 3" id="KW-0040">ANK repeat</keyword>
<accession>A0AAU7Q1W1</accession>
<dbReference type="SUPFAM" id="SSF48403">
    <property type="entry name" value="Ankyrin repeat"/>
    <property type="match status" value="1"/>
</dbReference>